<dbReference type="WBParaSite" id="PS1159_v2.g3438.t1">
    <property type="protein sequence ID" value="PS1159_v2.g3438.t1"/>
    <property type="gene ID" value="PS1159_v2.g3438"/>
</dbReference>
<name>A0AC35GBV3_9BILA</name>
<sequence length="120" mass="13078">MKAALFVIALICFVLGTHQFVLSNKNNEAIFLKRQLRQAPIQSDSTSIEDPNHVSVESASNEINQPNKNRPKRAVPVVSNESAASPEVSAETNNDPAEKTIGSPENSVESHENVKTVKKV</sequence>
<evidence type="ECO:0000313" key="2">
    <source>
        <dbReference type="WBParaSite" id="PS1159_v2.g3438.t1"/>
    </source>
</evidence>
<protein>
    <submittedName>
        <fullName evidence="2">Uncharacterized protein</fullName>
    </submittedName>
</protein>
<reference evidence="2" key="1">
    <citation type="submission" date="2022-11" db="UniProtKB">
        <authorList>
            <consortium name="WormBaseParasite"/>
        </authorList>
    </citation>
    <scope>IDENTIFICATION</scope>
</reference>
<accession>A0AC35GBV3</accession>
<evidence type="ECO:0000313" key="1">
    <source>
        <dbReference type="Proteomes" id="UP000887580"/>
    </source>
</evidence>
<dbReference type="Proteomes" id="UP000887580">
    <property type="component" value="Unplaced"/>
</dbReference>
<proteinExistence type="predicted"/>
<organism evidence="1 2">
    <name type="scientific">Panagrolaimus sp. PS1159</name>
    <dbReference type="NCBI Taxonomy" id="55785"/>
    <lineage>
        <taxon>Eukaryota</taxon>
        <taxon>Metazoa</taxon>
        <taxon>Ecdysozoa</taxon>
        <taxon>Nematoda</taxon>
        <taxon>Chromadorea</taxon>
        <taxon>Rhabditida</taxon>
        <taxon>Tylenchina</taxon>
        <taxon>Panagrolaimomorpha</taxon>
        <taxon>Panagrolaimoidea</taxon>
        <taxon>Panagrolaimidae</taxon>
        <taxon>Panagrolaimus</taxon>
    </lineage>
</organism>